<gene>
    <name evidence="1" type="ORF">DSTB1V02_LOCUS41</name>
</gene>
<protein>
    <submittedName>
        <fullName evidence="1">Uncharacterized protein</fullName>
    </submittedName>
</protein>
<evidence type="ECO:0000313" key="1">
    <source>
        <dbReference type="EMBL" id="CAD7240002.1"/>
    </source>
</evidence>
<sequence>MSANRRPPQFVALCGGTARTPLVTAPLGRCQPRLSRLILEEILVRLLDFVAGFWVSGAGVEDEMHSDSLQWIIDGFSEPDSGVEFLEGNGNGADSADRFLVLAAVIQSRHANDSRRSYQALKFLAVGWLRRKMADHEQWTAEVDTSNEDTSVSLAFQQTMSAQDTLAEAKALFTEFEVGEMEIEEEEGP</sequence>
<reference evidence="1" key="1">
    <citation type="submission" date="2020-11" db="EMBL/GenBank/DDBJ databases">
        <authorList>
            <person name="Tran Van P."/>
        </authorList>
    </citation>
    <scope>NUCLEOTIDE SEQUENCE</scope>
</reference>
<name>A0A7R8ZXF4_9CRUS</name>
<dbReference type="Proteomes" id="UP000677054">
    <property type="component" value="Unassembled WGS sequence"/>
</dbReference>
<dbReference type="EMBL" id="LR899519">
    <property type="protein sequence ID" value="CAD7240002.1"/>
    <property type="molecule type" value="Genomic_DNA"/>
</dbReference>
<accession>A0A7R8ZXF4</accession>
<proteinExistence type="predicted"/>
<dbReference type="EMBL" id="CAJPEV010000002">
    <property type="protein sequence ID" value="CAG0878516.1"/>
    <property type="molecule type" value="Genomic_DNA"/>
</dbReference>
<dbReference type="AlphaFoldDB" id="A0A7R8ZXF4"/>
<evidence type="ECO:0000313" key="2">
    <source>
        <dbReference type="Proteomes" id="UP000677054"/>
    </source>
</evidence>
<dbReference type="OrthoDB" id="289038at2759"/>
<keyword evidence="2" id="KW-1185">Reference proteome</keyword>
<organism evidence="1">
    <name type="scientific">Darwinula stevensoni</name>
    <dbReference type="NCBI Taxonomy" id="69355"/>
    <lineage>
        <taxon>Eukaryota</taxon>
        <taxon>Metazoa</taxon>
        <taxon>Ecdysozoa</taxon>
        <taxon>Arthropoda</taxon>
        <taxon>Crustacea</taxon>
        <taxon>Oligostraca</taxon>
        <taxon>Ostracoda</taxon>
        <taxon>Podocopa</taxon>
        <taxon>Podocopida</taxon>
        <taxon>Darwinulocopina</taxon>
        <taxon>Darwinuloidea</taxon>
        <taxon>Darwinulidae</taxon>
        <taxon>Darwinula</taxon>
    </lineage>
</organism>